<feature type="signal peptide" evidence="2">
    <location>
        <begin position="1"/>
        <end position="23"/>
    </location>
</feature>
<evidence type="ECO:0000313" key="3">
    <source>
        <dbReference type="EMBL" id="MBV7258858.1"/>
    </source>
</evidence>
<feature type="chain" id="PRO_5040752302" description="Secreted protein" evidence="2">
    <location>
        <begin position="24"/>
        <end position="100"/>
    </location>
</feature>
<sequence length="100" mass="10001">MNTRTLFDRLPLVAVLGAGLTLAACGAPESDGPADTAGESIEGVAEGDALTGAEIEEAVPGVEDANPEGETGNTANLGDPANVEYSDDPNSDREAKTAAD</sequence>
<evidence type="ECO:0000256" key="1">
    <source>
        <dbReference type="SAM" id="MobiDB-lite"/>
    </source>
</evidence>
<evidence type="ECO:0008006" key="5">
    <source>
        <dbReference type="Google" id="ProtNLM"/>
    </source>
</evidence>
<dbReference type="RefSeq" id="WP_218404124.1">
    <property type="nucleotide sequence ID" value="NZ_JAGSPC010000001.1"/>
</dbReference>
<dbReference type="PROSITE" id="PS51257">
    <property type="entry name" value="PROKAR_LIPOPROTEIN"/>
    <property type="match status" value="1"/>
</dbReference>
<name>A0A9X1F3X3_9SPHN</name>
<organism evidence="3 4">
    <name type="scientific">Erythrobacter crassostreae</name>
    <dbReference type="NCBI Taxonomy" id="2828328"/>
    <lineage>
        <taxon>Bacteria</taxon>
        <taxon>Pseudomonadati</taxon>
        <taxon>Pseudomonadota</taxon>
        <taxon>Alphaproteobacteria</taxon>
        <taxon>Sphingomonadales</taxon>
        <taxon>Erythrobacteraceae</taxon>
        <taxon>Erythrobacter/Porphyrobacter group</taxon>
        <taxon>Erythrobacter</taxon>
    </lineage>
</organism>
<dbReference type="EMBL" id="JAGSPC010000001">
    <property type="protein sequence ID" value="MBV7258858.1"/>
    <property type="molecule type" value="Genomic_DNA"/>
</dbReference>
<comment type="caution">
    <text evidence="3">The sequence shown here is derived from an EMBL/GenBank/DDBJ whole genome shotgun (WGS) entry which is preliminary data.</text>
</comment>
<keyword evidence="4" id="KW-1185">Reference proteome</keyword>
<feature type="region of interest" description="Disordered" evidence="1">
    <location>
        <begin position="26"/>
        <end position="45"/>
    </location>
</feature>
<feature type="region of interest" description="Disordered" evidence="1">
    <location>
        <begin position="59"/>
        <end position="100"/>
    </location>
</feature>
<dbReference type="AlphaFoldDB" id="A0A9X1F3X3"/>
<dbReference type="Proteomes" id="UP001138681">
    <property type="component" value="Unassembled WGS sequence"/>
</dbReference>
<feature type="compositionally biased region" description="Basic and acidic residues" evidence="1">
    <location>
        <begin position="90"/>
        <end position="100"/>
    </location>
</feature>
<evidence type="ECO:0000313" key="4">
    <source>
        <dbReference type="Proteomes" id="UP001138681"/>
    </source>
</evidence>
<evidence type="ECO:0000256" key="2">
    <source>
        <dbReference type="SAM" id="SignalP"/>
    </source>
</evidence>
<protein>
    <recommendedName>
        <fullName evidence="5">Secreted protein</fullName>
    </recommendedName>
</protein>
<gene>
    <name evidence="3" type="ORF">KCG46_04600</name>
</gene>
<keyword evidence="2" id="KW-0732">Signal</keyword>
<reference evidence="3" key="1">
    <citation type="submission" date="2021-04" db="EMBL/GenBank/DDBJ databases">
        <authorList>
            <person name="Pira H."/>
            <person name="Risdian C."/>
            <person name="Wink J."/>
        </authorList>
    </citation>
    <scope>NUCLEOTIDE SEQUENCE</scope>
    <source>
        <strain evidence="3">WH158</strain>
    </source>
</reference>
<accession>A0A9X1F3X3</accession>
<proteinExistence type="predicted"/>